<proteinExistence type="predicted"/>
<evidence type="ECO:0000313" key="2">
    <source>
        <dbReference type="EMBL" id="KKK87555.1"/>
    </source>
</evidence>
<dbReference type="EMBL" id="LAZR01050347">
    <property type="protein sequence ID" value="KKK87555.1"/>
    <property type="molecule type" value="Genomic_DNA"/>
</dbReference>
<reference evidence="2" key="1">
    <citation type="journal article" date="2015" name="Nature">
        <title>Complex archaea that bridge the gap between prokaryotes and eukaryotes.</title>
        <authorList>
            <person name="Spang A."/>
            <person name="Saw J.H."/>
            <person name="Jorgensen S.L."/>
            <person name="Zaremba-Niedzwiedzka K."/>
            <person name="Martijn J."/>
            <person name="Lind A.E."/>
            <person name="van Eijk R."/>
            <person name="Schleper C."/>
            <person name="Guy L."/>
            <person name="Ettema T.J."/>
        </authorList>
    </citation>
    <scope>NUCLEOTIDE SEQUENCE</scope>
</reference>
<feature type="non-terminal residue" evidence="2">
    <location>
        <position position="206"/>
    </location>
</feature>
<name>A0A0F8ZNH5_9ZZZZ</name>
<organism evidence="2">
    <name type="scientific">marine sediment metagenome</name>
    <dbReference type="NCBI Taxonomy" id="412755"/>
    <lineage>
        <taxon>unclassified sequences</taxon>
        <taxon>metagenomes</taxon>
        <taxon>ecological metagenomes</taxon>
    </lineage>
</organism>
<evidence type="ECO:0000256" key="1">
    <source>
        <dbReference type="SAM" id="MobiDB-lite"/>
    </source>
</evidence>
<protein>
    <submittedName>
        <fullName evidence="2">Uncharacterized protein</fullName>
    </submittedName>
</protein>
<dbReference type="AlphaFoldDB" id="A0A0F8ZNH5"/>
<comment type="caution">
    <text evidence="2">The sequence shown here is derived from an EMBL/GenBank/DDBJ whole genome shotgun (WGS) entry which is preliminary data.</text>
</comment>
<feature type="region of interest" description="Disordered" evidence="1">
    <location>
        <begin position="43"/>
        <end position="111"/>
    </location>
</feature>
<gene>
    <name evidence="2" type="ORF">LCGC14_2752060</name>
</gene>
<feature type="compositionally biased region" description="Basic and acidic residues" evidence="1">
    <location>
        <begin position="95"/>
        <end position="111"/>
    </location>
</feature>
<feature type="compositionally biased region" description="Basic and acidic residues" evidence="1">
    <location>
        <begin position="43"/>
        <end position="54"/>
    </location>
</feature>
<accession>A0A0F8ZNH5</accession>
<feature type="region of interest" description="Disordered" evidence="1">
    <location>
        <begin position="1"/>
        <end position="31"/>
    </location>
</feature>
<sequence>MATDSEKRIEAKRLVREQETKDKKKLEDDTRREALQTRLQWFRENERVPAKKEQTVTPTPSRRDPTSLVDYSQPPTSIMGGFPRDDPDYYSGGKFRAEQVEDNRREKEEETTRKRATFRNIDAELARRQAVKDFVTAADILDYSSADSAAYRMILAPNSTIPLSAFDDVPETRDFIIDVRGGNYDRISELQQPGSKIGSDLLNQHR</sequence>